<sequence>MENIITKDFNWWRRERETSRESSKVEFLAKVWMK</sequence>
<accession>A0A5B7HEG5</accession>
<gene>
    <name evidence="1" type="ORF">E2C01_062194</name>
</gene>
<evidence type="ECO:0000313" key="1">
    <source>
        <dbReference type="EMBL" id="MPC68005.1"/>
    </source>
</evidence>
<organism evidence="1 2">
    <name type="scientific">Portunus trituberculatus</name>
    <name type="common">Swimming crab</name>
    <name type="synonym">Neptunus trituberculatus</name>
    <dbReference type="NCBI Taxonomy" id="210409"/>
    <lineage>
        <taxon>Eukaryota</taxon>
        <taxon>Metazoa</taxon>
        <taxon>Ecdysozoa</taxon>
        <taxon>Arthropoda</taxon>
        <taxon>Crustacea</taxon>
        <taxon>Multicrustacea</taxon>
        <taxon>Malacostraca</taxon>
        <taxon>Eumalacostraca</taxon>
        <taxon>Eucarida</taxon>
        <taxon>Decapoda</taxon>
        <taxon>Pleocyemata</taxon>
        <taxon>Brachyura</taxon>
        <taxon>Eubrachyura</taxon>
        <taxon>Portunoidea</taxon>
        <taxon>Portunidae</taxon>
        <taxon>Portuninae</taxon>
        <taxon>Portunus</taxon>
    </lineage>
</organism>
<proteinExistence type="predicted"/>
<evidence type="ECO:0000313" key="2">
    <source>
        <dbReference type="Proteomes" id="UP000324222"/>
    </source>
</evidence>
<comment type="caution">
    <text evidence="1">The sequence shown here is derived from an EMBL/GenBank/DDBJ whole genome shotgun (WGS) entry which is preliminary data.</text>
</comment>
<protein>
    <submittedName>
        <fullName evidence="1">Uncharacterized protein</fullName>
    </submittedName>
</protein>
<reference evidence="1 2" key="1">
    <citation type="submission" date="2019-05" db="EMBL/GenBank/DDBJ databases">
        <title>Another draft genome of Portunus trituberculatus and its Hox gene families provides insights of decapod evolution.</title>
        <authorList>
            <person name="Jeong J.-H."/>
            <person name="Song I."/>
            <person name="Kim S."/>
            <person name="Choi T."/>
            <person name="Kim D."/>
            <person name="Ryu S."/>
            <person name="Kim W."/>
        </authorList>
    </citation>
    <scope>NUCLEOTIDE SEQUENCE [LARGE SCALE GENOMIC DNA]</scope>
    <source>
        <tissue evidence="1">Muscle</tissue>
    </source>
</reference>
<dbReference type="Proteomes" id="UP000324222">
    <property type="component" value="Unassembled WGS sequence"/>
</dbReference>
<keyword evidence="2" id="KW-1185">Reference proteome</keyword>
<dbReference type="AlphaFoldDB" id="A0A5B7HEG5"/>
<dbReference type="EMBL" id="VSRR010027098">
    <property type="protein sequence ID" value="MPC68005.1"/>
    <property type="molecule type" value="Genomic_DNA"/>
</dbReference>
<name>A0A5B7HEG5_PORTR</name>